<dbReference type="InterPro" id="IPR036610">
    <property type="entry name" value="PEBP-like_sf"/>
</dbReference>
<accession>W5IGM5</accession>
<evidence type="ECO:0000256" key="1">
    <source>
        <dbReference type="ARBA" id="ARBA00007120"/>
    </source>
</evidence>
<reference evidence="2 3" key="1">
    <citation type="submission" date="2012-01" db="EMBL/GenBank/DDBJ databases">
        <title>The Genome Sequence of Scardovia inopinata F0304.</title>
        <authorList>
            <consortium name="The Broad Institute Genome Sequencing Platform"/>
            <person name="Earl A."/>
            <person name="Ward D."/>
            <person name="Feldgarden M."/>
            <person name="Gevers D."/>
            <person name="Izard J."/>
            <person name="Baranova O.V."/>
            <person name="Blanton J.M."/>
            <person name="Tanner A.C."/>
            <person name="Dewhirst F.E."/>
            <person name="Young S.K."/>
            <person name="Zeng Q."/>
            <person name="Gargeya S."/>
            <person name="Fitzgerald M."/>
            <person name="Haas B."/>
            <person name="Abouelleil A."/>
            <person name="Alvarado L."/>
            <person name="Arachchi H.M."/>
            <person name="Berlin A."/>
            <person name="Chapman S.B."/>
            <person name="Gearin G."/>
            <person name="Goldberg J."/>
            <person name="Griggs A."/>
            <person name="Gujja S."/>
            <person name="Hansen M."/>
            <person name="Heiman D."/>
            <person name="Howarth C."/>
            <person name="Larimer J."/>
            <person name="Lui A."/>
            <person name="MacDonald P.J."/>
            <person name="McCowen C."/>
            <person name="Montmayeur A."/>
            <person name="Murphy C."/>
            <person name="Neiman D."/>
            <person name="Pearson M."/>
            <person name="Priest M."/>
            <person name="Roberts A."/>
            <person name="Saif S."/>
            <person name="Shea T."/>
            <person name="Sisk P."/>
            <person name="Stolte C."/>
            <person name="Sykes S."/>
            <person name="Wortman J."/>
            <person name="Nusbaum C."/>
            <person name="Birren B."/>
        </authorList>
    </citation>
    <scope>NUCLEOTIDE SEQUENCE [LARGE SCALE GENOMIC DNA]</scope>
    <source>
        <strain evidence="2 3">F0304</strain>
    </source>
</reference>
<dbReference type="Proteomes" id="UP000005777">
    <property type="component" value="Unassembled WGS sequence"/>
</dbReference>
<sequence length="186" mass="21171">MVIMRLSTDFTVIPEDYGKQADDSKKTDGIPVVSFPFYINGINPQAHYLHWEFVDDDSIPVCGFQWIHWSVANLPLDALMYDFNDSQALQIPEDFSRQLPAMIPEAVQGRNSQASRFVGSVNPSVFQRYNGPQPPDRPHDYMLTVYATIDPLLNLREGFWLSELRDGLRASRSVVDSDAMWLTGEN</sequence>
<keyword evidence="3" id="KW-1185">Reference proteome</keyword>
<gene>
    <name evidence="2" type="ORF">HMPREF9020_01084</name>
</gene>
<dbReference type="Pfam" id="PF01161">
    <property type="entry name" value="PBP"/>
    <property type="match status" value="1"/>
</dbReference>
<dbReference type="NCBIfam" id="TIGR00481">
    <property type="entry name" value="YbhB/YbcL family Raf kinase inhibitor-like protein"/>
    <property type="match status" value="1"/>
</dbReference>
<dbReference type="CDD" id="cd00865">
    <property type="entry name" value="PEBP_bact_arch"/>
    <property type="match status" value="1"/>
</dbReference>
<organism evidence="2 3">
    <name type="scientific">Scardovia inopinata F0304</name>
    <dbReference type="NCBI Taxonomy" id="641146"/>
    <lineage>
        <taxon>Bacteria</taxon>
        <taxon>Bacillati</taxon>
        <taxon>Actinomycetota</taxon>
        <taxon>Actinomycetes</taxon>
        <taxon>Bifidobacteriales</taxon>
        <taxon>Bifidobacteriaceae</taxon>
        <taxon>Scardovia</taxon>
    </lineage>
</organism>
<evidence type="ECO:0000313" key="3">
    <source>
        <dbReference type="Proteomes" id="UP000005777"/>
    </source>
</evidence>
<comment type="caution">
    <text evidence="2">The sequence shown here is derived from an EMBL/GenBank/DDBJ whole genome shotgun (WGS) entry which is preliminary data.</text>
</comment>
<dbReference type="eggNOG" id="COG1881">
    <property type="taxonomic scope" value="Bacteria"/>
</dbReference>
<evidence type="ECO:0000313" key="2">
    <source>
        <dbReference type="EMBL" id="EFG26012.2"/>
    </source>
</evidence>
<protein>
    <submittedName>
        <fullName evidence="2">YbhB/YbcL family Raf kinase inhibitor-like protein</fullName>
    </submittedName>
</protein>
<dbReference type="InterPro" id="IPR008914">
    <property type="entry name" value="PEBP"/>
</dbReference>
<dbReference type="InterPro" id="IPR005247">
    <property type="entry name" value="YbhB_YbcL/LppC-like"/>
</dbReference>
<dbReference type="HOGENOM" id="CLU_083918_4_2_11"/>
<proteinExistence type="inferred from homology"/>
<comment type="similarity">
    <text evidence="1">Belongs to the UPF0098 family.</text>
</comment>
<dbReference type="AlphaFoldDB" id="W5IGM5"/>
<name>W5IGM5_SCAIO</name>
<dbReference type="Gene3D" id="3.90.280.10">
    <property type="entry name" value="PEBP-like"/>
    <property type="match status" value="1"/>
</dbReference>
<dbReference type="EMBL" id="ADCX01000007">
    <property type="protein sequence ID" value="EFG26012.2"/>
    <property type="molecule type" value="Genomic_DNA"/>
</dbReference>
<dbReference type="SUPFAM" id="SSF49777">
    <property type="entry name" value="PEBP-like"/>
    <property type="match status" value="1"/>
</dbReference>